<dbReference type="InterPro" id="IPR011010">
    <property type="entry name" value="DNA_brk_join_enz"/>
</dbReference>
<dbReference type="PANTHER" id="PTHR30349">
    <property type="entry name" value="PHAGE INTEGRASE-RELATED"/>
    <property type="match status" value="1"/>
</dbReference>
<dbReference type="InterPro" id="IPR002104">
    <property type="entry name" value="Integrase_catalytic"/>
</dbReference>
<protein>
    <recommendedName>
        <fullName evidence="3">Tyr recombinase domain-containing protein</fullName>
    </recommendedName>
</protein>
<feature type="domain" description="Tyr recombinase" evidence="3">
    <location>
        <begin position="226"/>
        <end position="398"/>
    </location>
</feature>
<evidence type="ECO:0000313" key="4">
    <source>
        <dbReference type="EMBL" id="OAM87257.1"/>
    </source>
</evidence>
<dbReference type="GO" id="GO:0006310">
    <property type="term" value="P:DNA recombination"/>
    <property type="evidence" value="ECO:0007669"/>
    <property type="project" value="UniProtKB-KW"/>
</dbReference>
<name>A0A178IDM5_9BACT</name>
<sequence length="435" mass="48592">MPPMSSSHVWDTSTGVPGMLKHTVTGRYYSRIQVGGKRTMKSLKTRVWSIAKLRHHDKLAQAERQRQKSVRLLEGRGLMGDLLEKHRADYLANTSFSQSAKTGLRNNIDRLRTNWGKCFGSAIDRLTPSQMTEDKVRRFANYLHAEAVFRKHNVPGQRKGYGAVTVNKTIELLHHVLRVGVATGAVGFLPFDLDPAVGGPIRKAERRRKIHLPPSDKMQEVFAQMRVIDYTPPDDRPEFREYLRDRAQESADFAEFLAYSGARQREAAAFVWEDDMRHSVILRGTKSVASADREVPKIAALRDLLQRMRKRREEVGRKLKGKVFTIKQCRQALETACRKVGAERLTHHSLRHFFATLCIESGVDIPTVSRWLGHADGGVLAMQTYGHLRAEHSAAAAAKVRLVARTPRSARGGGGATGPAGPASRPCAVRSNGPT</sequence>
<dbReference type="GO" id="GO:0015074">
    <property type="term" value="P:DNA integration"/>
    <property type="evidence" value="ECO:0007669"/>
    <property type="project" value="InterPro"/>
</dbReference>
<evidence type="ECO:0000256" key="1">
    <source>
        <dbReference type="ARBA" id="ARBA00023172"/>
    </source>
</evidence>
<organism evidence="4 5">
    <name type="scientific">Termitidicoccus mucosus</name>
    <dbReference type="NCBI Taxonomy" id="1184151"/>
    <lineage>
        <taxon>Bacteria</taxon>
        <taxon>Pseudomonadati</taxon>
        <taxon>Verrucomicrobiota</taxon>
        <taxon>Opitutia</taxon>
        <taxon>Opitutales</taxon>
        <taxon>Opitutaceae</taxon>
        <taxon>Termitidicoccus</taxon>
    </lineage>
</organism>
<reference evidence="4 5" key="1">
    <citation type="submission" date="2016-01" db="EMBL/GenBank/DDBJ databases">
        <title>High potential of lignocellulose degradation of a new Verrucomicrobia species.</title>
        <authorList>
            <person name="Wang Y."/>
            <person name="Shi Y."/>
            <person name="Qiu Z."/>
            <person name="Liu S."/>
            <person name="Yang H."/>
        </authorList>
    </citation>
    <scope>NUCLEOTIDE SEQUENCE [LARGE SCALE GENOMIC DNA]</scope>
    <source>
        <strain evidence="4 5">TSB47</strain>
    </source>
</reference>
<dbReference type="AlphaFoldDB" id="A0A178IDM5"/>
<evidence type="ECO:0000259" key="3">
    <source>
        <dbReference type="PROSITE" id="PS51898"/>
    </source>
</evidence>
<dbReference type="Proteomes" id="UP000078486">
    <property type="component" value="Unassembled WGS sequence"/>
</dbReference>
<dbReference type="PROSITE" id="PS51898">
    <property type="entry name" value="TYR_RECOMBINASE"/>
    <property type="match status" value="1"/>
</dbReference>
<dbReference type="OrthoDB" id="148546at2"/>
<proteinExistence type="predicted"/>
<comment type="caution">
    <text evidence="4">The sequence shown here is derived from an EMBL/GenBank/DDBJ whole genome shotgun (WGS) entry which is preliminary data.</text>
</comment>
<keyword evidence="5" id="KW-1185">Reference proteome</keyword>
<evidence type="ECO:0000256" key="2">
    <source>
        <dbReference type="SAM" id="MobiDB-lite"/>
    </source>
</evidence>
<gene>
    <name evidence="4" type="ORF">AW736_23665</name>
</gene>
<dbReference type="InterPro" id="IPR013762">
    <property type="entry name" value="Integrase-like_cat_sf"/>
</dbReference>
<dbReference type="GO" id="GO:0003677">
    <property type="term" value="F:DNA binding"/>
    <property type="evidence" value="ECO:0007669"/>
    <property type="project" value="InterPro"/>
</dbReference>
<dbReference type="SUPFAM" id="SSF56349">
    <property type="entry name" value="DNA breaking-rejoining enzymes"/>
    <property type="match status" value="1"/>
</dbReference>
<dbReference type="PANTHER" id="PTHR30349:SF64">
    <property type="entry name" value="PROPHAGE INTEGRASE INTD-RELATED"/>
    <property type="match status" value="1"/>
</dbReference>
<dbReference type="STRING" id="1184151.AW736_23665"/>
<dbReference type="Pfam" id="PF00589">
    <property type="entry name" value="Phage_integrase"/>
    <property type="match status" value="1"/>
</dbReference>
<accession>A0A178IDM5</accession>
<feature type="region of interest" description="Disordered" evidence="2">
    <location>
        <begin position="407"/>
        <end position="435"/>
    </location>
</feature>
<dbReference type="InterPro" id="IPR050090">
    <property type="entry name" value="Tyrosine_recombinase_XerCD"/>
</dbReference>
<dbReference type="EMBL" id="LRRQ01000175">
    <property type="protein sequence ID" value="OAM87257.1"/>
    <property type="molecule type" value="Genomic_DNA"/>
</dbReference>
<evidence type="ECO:0000313" key="5">
    <source>
        <dbReference type="Proteomes" id="UP000078486"/>
    </source>
</evidence>
<dbReference type="Gene3D" id="1.10.443.10">
    <property type="entry name" value="Intergrase catalytic core"/>
    <property type="match status" value="1"/>
</dbReference>
<keyword evidence="1" id="KW-0233">DNA recombination</keyword>